<accession>A0A6M5CDZ7</accession>
<gene>
    <name evidence="2" type="ORF">2019VC1_53</name>
</gene>
<dbReference type="Pfam" id="PF04447">
    <property type="entry name" value="dATP-dGTP_PPHyd"/>
    <property type="match status" value="2"/>
</dbReference>
<reference evidence="2" key="1">
    <citation type="submission" date="2020-04" db="EMBL/GenBank/DDBJ databases">
        <authorList>
            <person name="Kumar P."/>
            <person name="Meghvansi M.K."/>
            <person name="Kamboj D.V."/>
        </authorList>
    </citation>
    <scope>NUCLEOTIDE SEQUENCE [LARGE SCALE GENOMIC DNA]</scope>
</reference>
<organism evidence="2">
    <name type="scientific">Vibrio phage Vc1</name>
    <dbReference type="NCBI Taxonomy" id="1480731"/>
    <lineage>
        <taxon>Viruses</taxon>
        <taxon>Duplodnaviria</taxon>
        <taxon>Heunggongvirae</taxon>
        <taxon>Uroviricota</taxon>
        <taxon>Caudoviricetes</taxon>
        <taxon>Drexlerviridae</taxon>
        <taxon>Jhansiroadvirus</taxon>
        <taxon>Jhansiroadvirus gwaliVC1</taxon>
    </lineage>
</organism>
<dbReference type="InterPro" id="IPR007538">
    <property type="entry name" value="dATP/dGTP_dipphydrolase_MazZ"/>
</dbReference>
<dbReference type="EMBL" id="MT360682">
    <property type="protein sequence ID" value="QJT70658.1"/>
    <property type="molecule type" value="Genomic_DNA"/>
</dbReference>
<protein>
    <recommendedName>
        <fullName evidence="1">dATP/dGTP diphosphohydrolase MazZ domain-containing protein</fullName>
    </recommendedName>
</protein>
<sequence>MVRAQHAEWSDQTFGAVDKVGGVGCLKHLAKEAIEAAENPGDLSEWIWVHTYGIGKFKHTILRTVHDTEESAKFAQEVLGGEIVAYNKVPEVRAQHAEWSDQTFGAVDKVGGVGCLKHLAKEAIEAAENPGDLSEWADIQLLLWDAMRREESQTIS</sequence>
<evidence type="ECO:0000259" key="1">
    <source>
        <dbReference type="Pfam" id="PF04447"/>
    </source>
</evidence>
<evidence type="ECO:0000313" key="2">
    <source>
        <dbReference type="EMBL" id="QJT70658.1"/>
    </source>
</evidence>
<name>A0A6M5CDZ7_9CAUD</name>
<feature type="domain" description="dATP/dGTP diphosphohydrolase MazZ" evidence="1">
    <location>
        <begin position="3"/>
        <end position="49"/>
    </location>
</feature>
<feature type="domain" description="dATP/dGTP diphosphohydrolase MazZ" evidence="1">
    <location>
        <begin position="93"/>
        <end position="149"/>
    </location>
</feature>
<proteinExistence type="predicted"/>